<proteinExistence type="predicted"/>
<dbReference type="Proteomes" id="UP000789920">
    <property type="component" value="Unassembled WGS sequence"/>
</dbReference>
<feature type="non-terminal residue" evidence="1">
    <location>
        <position position="1"/>
    </location>
</feature>
<protein>
    <submittedName>
        <fullName evidence="1">28896_t:CDS:1</fullName>
    </submittedName>
</protein>
<organism evidence="1 2">
    <name type="scientific">Racocetra persica</name>
    <dbReference type="NCBI Taxonomy" id="160502"/>
    <lineage>
        <taxon>Eukaryota</taxon>
        <taxon>Fungi</taxon>
        <taxon>Fungi incertae sedis</taxon>
        <taxon>Mucoromycota</taxon>
        <taxon>Glomeromycotina</taxon>
        <taxon>Glomeromycetes</taxon>
        <taxon>Diversisporales</taxon>
        <taxon>Gigasporaceae</taxon>
        <taxon>Racocetra</taxon>
    </lineage>
</organism>
<comment type="caution">
    <text evidence="1">The sequence shown here is derived from an EMBL/GenBank/DDBJ whole genome shotgun (WGS) entry which is preliminary data.</text>
</comment>
<dbReference type="EMBL" id="CAJVQC010023934">
    <property type="protein sequence ID" value="CAG8724524.1"/>
    <property type="molecule type" value="Genomic_DNA"/>
</dbReference>
<accession>A0ACA9PTL9</accession>
<reference evidence="1" key="1">
    <citation type="submission" date="2021-06" db="EMBL/GenBank/DDBJ databases">
        <authorList>
            <person name="Kallberg Y."/>
            <person name="Tangrot J."/>
            <person name="Rosling A."/>
        </authorList>
    </citation>
    <scope>NUCLEOTIDE SEQUENCE</scope>
    <source>
        <strain evidence="1">MA461A</strain>
    </source>
</reference>
<gene>
    <name evidence="1" type="ORF">RPERSI_LOCUS11589</name>
</gene>
<evidence type="ECO:0000313" key="1">
    <source>
        <dbReference type="EMBL" id="CAG8724524.1"/>
    </source>
</evidence>
<name>A0ACA9PTL9_9GLOM</name>
<feature type="non-terminal residue" evidence="1">
    <location>
        <position position="78"/>
    </location>
</feature>
<keyword evidence="2" id="KW-1185">Reference proteome</keyword>
<evidence type="ECO:0000313" key="2">
    <source>
        <dbReference type="Proteomes" id="UP000789920"/>
    </source>
</evidence>
<sequence>HVEQIAKMRNYIKLPSDICLSSQSIDVLIISVYPNISLHAGDPNYLMHHGILASKNMDVQFINLTVMNIYLGDKVKYL</sequence>